<dbReference type="SUPFAM" id="SSF55770">
    <property type="entry name" value="Profilin (actin-binding protein)"/>
    <property type="match status" value="1"/>
</dbReference>
<sequence length="131" mass="14201">MSWQSYIDQSLLGTGQVAKAAIHGLDGSPWATSNGFKVTPEQVQKIVNAFNSGTLAEFYTSGLFIGDEADNKYKFLRQNESSIYVKKGEAGACVYLTKSCIIFGVYSEGMQGGNCNNVVEKLGDYLRGSGY</sequence>
<keyword evidence="9" id="KW-1185">Reference proteome</keyword>
<dbReference type="PANTHER" id="PTHR11604">
    <property type="entry name" value="PROFILIN"/>
    <property type="match status" value="1"/>
</dbReference>
<evidence type="ECO:0000256" key="4">
    <source>
        <dbReference type="ARBA" id="ARBA00022490"/>
    </source>
</evidence>
<keyword evidence="6 7" id="KW-0206">Cytoskeleton</keyword>
<dbReference type="GeneID" id="109463910"/>
<dbReference type="InterPro" id="IPR005455">
    <property type="entry name" value="PFN_euk"/>
</dbReference>
<keyword evidence="4" id="KW-0963">Cytoplasm</keyword>
<evidence type="ECO:0000313" key="9">
    <source>
        <dbReference type="Proteomes" id="UP000515135"/>
    </source>
</evidence>
<comment type="subcellular location">
    <subcellularLocation>
        <location evidence="1">Cytoplasm</location>
        <location evidence="1">Cytoskeleton</location>
    </subcellularLocation>
</comment>
<dbReference type="Pfam" id="PF00235">
    <property type="entry name" value="Profilin"/>
    <property type="match status" value="1"/>
</dbReference>
<comment type="function">
    <text evidence="7">Binds to actin and affects the structure of the cytoskeleton. At high concentrations, profilin prevents the polymerization of actin, whereas it enhances it at low concentrations.</text>
</comment>
<dbReference type="PRINTS" id="PR01640">
    <property type="entry name" value="PROFILINPLNT"/>
</dbReference>
<organism evidence="9 10">
    <name type="scientific">Branchiostoma belcheri</name>
    <name type="common">Amphioxus</name>
    <dbReference type="NCBI Taxonomy" id="7741"/>
    <lineage>
        <taxon>Eukaryota</taxon>
        <taxon>Metazoa</taxon>
        <taxon>Chordata</taxon>
        <taxon>Cephalochordata</taxon>
        <taxon>Leptocardii</taxon>
        <taxon>Amphioxiformes</taxon>
        <taxon>Branchiostomatidae</taxon>
        <taxon>Branchiostoma</taxon>
    </lineage>
</organism>
<evidence type="ECO:0000256" key="2">
    <source>
        <dbReference type="ARBA" id="ARBA00010058"/>
    </source>
</evidence>
<protein>
    <recommendedName>
        <fullName evidence="8">Profilin</fullName>
    </recommendedName>
</protein>
<dbReference type="PROSITE" id="PS00414">
    <property type="entry name" value="PROFILIN"/>
    <property type="match status" value="1"/>
</dbReference>
<dbReference type="CDD" id="cd00148">
    <property type="entry name" value="PROF"/>
    <property type="match status" value="1"/>
</dbReference>
<dbReference type="Gene3D" id="3.30.450.30">
    <property type="entry name" value="Dynein light chain 2a, cytoplasmic"/>
    <property type="match status" value="1"/>
</dbReference>
<accession>A0A6P4YH73</accession>
<evidence type="ECO:0000256" key="7">
    <source>
        <dbReference type="RuleBase" id="RU003908"/>
    </source>
</evidence>
<dbReference type="InterPro" id="IPR027310">
    <property type="entry name" value="Profilin_CS"/>
</dbReference>
<evidence type="ECO:0000256" key="1">
    <source>
        <dbReference type="ARBA" id="ARBA00004245"/>
    </source>
</evidence>
<dbReference type="RefSeq" id="XP_019616361.1">
    <property type="nucleotide sequence ID" value="XM_019760802.1"/>
</dbReference>
<reference evidence="10" key="1">
    <citation type="submission" date="2025-08" db="UniProtKB">
        <authorList>
            <consortium name="RefSeq"/>
        </authorList>
    </citation>
    <scope>IDENTIFICATION</scope>
    <source>
        <tissue evidence="10">Gonad</tissue>
    </source>
</reference>
<dbReference type="Proteomes" id="UP000515135">
    <property type="component" value="Unplaced"/>
</dbReference>
<evidence type="ECO:0000256" key="3">
    <source>
        <dbReference type="ARBA" id="ARBA00011583"/>
    </source>
</evidence>
<comment type="similarity">
    <text evidence="2 8">Belongs to the profilin family.</text>
</comment>
<gene>
    <name evidence="10" type="primary">LOC109463910</name>
</gene>
<dbReference type="InterPro" id="IPR048278">
    <property type="entry name" value="PFN"/>
</dbReference>
<dbReference type="GO" id="GO:0005938">
    <property type="term" value="C:cell cortex"/>
    <property type="evidence" value="ECO:0007669"/>
    <property type="project" value="TreeGrafter"/>
</dbReference>
<dbReference type="OrthoDB" id="421374at2759"/>
<evidence type="ECO:0000313" key="10">
    <source>
        <dbReference type="RefSeq" id="XP_019616361.1"/>
    </source>
</evidence>
<proteinExistence type="inferred from homology"/>
<evidence type="ECO:0000256" key="5">
    <source>
        <dbReference type="ARBA" id="ARBA00023203"/>
    </source>
</evidence>
<keyword evidence="5 8" id="KW-0009">Actin-binding</keyword>
<dbReference type="PRINTS" id="PR00392">
    <property type="entry name" value="PROFILIN"/>
</dbReference>
<dbReference type="PANTHER" id="PTHR11604:SF0">
    <property type="entry name" value="PROFILIN"/>
    <property type="match status" value="1"/>
</dbReference>
<dbReference type="GO" id="GO:0003785">
    <property type="term" value="F:actin monomer binding"/>
    <property type="evidence" value="ECO:0007669"/>
    <property type="project" value="TreeGrafter"/>
</dbReference>
<evidence type="ECO:0000256" key="8">
    <source>
        <dbReference type="RuleBase" id="RU003909"/>
    </source>
</evidence>
<dbReference type="AlphaFoldDB" id="A0A6P4YH73"/>
<evidence type="ECO:0000256" key="6">
    <source>
        <dbReference type="ARBA" id="ARBA00023212"/>
    </source>
</evidence>
<dbReference type="FunFam" id="3.30.450.30:FF:000015">
    <property type="entry name" value="Profilin"/>
    <property type="match status" value="1"/>
</dbReference>
<dbReference type="GO" id="GO:0005856">
    <property type="term" value="C:cytoskeleton"/>
    <property type="evidence" value="ECO:0007669"/>
    <property type="project" value="UniProtKB-SubCell"/>
</dbReference>
<comment type="subunit">
    <text evidence="3 7">Occurs in many kinds of cells as a complex with monomeric actin in a 1:1 ratio.</text>
</comment>
<dbReference type="InterPro" id="IPR036140">
    <property type="entry name" value="PFN_sf"/>
</dbReference>
<name>A0A6P4YH73_BRABE</name>
<dbReference type="SMART" id="SM00392">
    <property type="entry name" value="PROF"/>
    <property type="match status" value="1"/>
</dbReference>